<evidence type="ECO:0000256" key="1">
    <source>
        <dbReference type="SAM" id="MobiDB-lite"/>
    </source>
</evidence>
<dbReference type="HOGENOM" id="CLU_2776103_0_0_1"/>
<accession>A0A067SP04</accession>
<evidence type="ECO:0000313" key="2">
    <source>
        <dbReference type="EMBL" id="KDR71772.1"/>
    </source>
</evidence>
<name>A0A067SP04_GALM3</name>
<organism evidence="2 3">
    <name type="scientific">Galerina marginata (strain CBS 339.88)</name>
    <dbReference type="NCBI Taxonomy" id="685588"/>
    <lineage>
        <taxon>Eukaryota</taxon>
        <taxon>Fungi</taxon>
        <taxon>Dikarya</taxon>
        <taxon>Basidiomycota</taxon>
        <taxon>Agaricomycotina</taxon>
        <taxon>Agaricomycetes</taxon>
        <taxon>Agaricomycetidae</taxon>
        <taxon>Agaricales</taxon>
        <taxon>Agaricineae</taxon>
        <taxon>Strophariaceae</taxon>
        <taxon>Galerina</taxon>
    </lineage>
</organism>
<keyword evidence="3" id="KW-1185">Reference proteome</keyword>
<sequence>MQTAAHPPWTTPLQTYPGKRKRPTASVASRLTTASLSPTKCCLPPCTSAITCSLPTSGSRSPGRSENGG</sequence>
<evidence type="ECO:0000313" key="3">
    <source>
        <dbReference type="Proteomes" id="UP000027222"/>
    </source>
</evidence>
<feature type="region of interest" description="Disordered" evidence="1">
    <location>
        <begin position="1"/>
        <end position="31"/>
    </location>
</feature>
<gene>
    <name evidence="2" type="ORF">GALMADRAFT_779221</name>
</gene>
<dbReference type="Proteomes" id="UP000027222">
    <property type="component" value="Unassembled WGS sequence"/>
</dbReference>
<reference evidence="3" key="1">
    <citation type="journal article" date="2014" name="Proc. Natl. Acad. Sci. U.S.A.">
        <title>Extensive sampling of basidiomycete genomes demonstrates inadequacy of the white-rot/brown-rot paradigm for wood decay fungi.</title>
        <authorList>
            <person name="Riley R."/>
            <person name="Salamov A.A."/>
            <person name="Brown D.W."/>
            <person name="Nagy L.G."/>
            <person name="Floudas D."/>
            <person name="Held B.W."/>
            <person name="Levasseur A."/>
            <person name="Lombard V."/>
            <person name="Morin E."/>
            <person name="Otillar R."/>
            <person name="Lindquist E.A."/>
            <person name="Sun H."/>
            <person name="LaButti K.M."/>
            <person name="Schmutz J."/>
            <person name="Jabbour D."/>
            <person name="Luo H."/>
            <person name="Baker S.E."/>
            <person name="Pisabarro A.G."/>
            <person name="Walton J.D."/>
            <person name="Blanchette R.A."/>
            <person name="Henrissat B."/>
            <person name="Martin F."/>
            <person name="Cullen D."/>
            <person name="Hibbett D.S."/>
            <person name="Grigoriev I.V."/>
        </authorList>
    </citation>
    <scope>NUCLEOTIDE SEQUENCE [LARGE SCALE GENOMIC DNA]</scope>
    <source>
        <strain evidence="3">CBS 339.88</strain>
    </source>
</reference>
<dbReference type="AlphaFoldDB" id="A0A067SP04"/>
<dbReference type="EMBL" id="KL142391">
    <property type="protein sequence ID" value="KDR71772.1"/>
    <property type="molecule type" value="Genomic_DNA"/>
</dbReference>
<protein>
    <submittedName>
        <fullName evidence="2">Uncharacterized protein</fullName>
    </submittedName>
</protein>
<proteinExistence type="predicted"/>